<proteinExistence type="predicted"/>
<dbReference type="EMBL" id="JAMKPW020000021">
    <property type="protein sequence ID" value="KAK8207662.1"/>
    <property type="molecule type" value="Genomic_DNA"/>
</dbReference>
<keyword evidence="2" id="KW-1185">Reference proteome</keyword>
<evidence type="ECO:0000313" key="2">
    <source>
        <dbReference type="Proteomes" id="UP001320706"/>
    </source>
</evidence>
<accession>A0ACC3SFE9</accession>
<evidence type="ECO:0000313" key="1">
    <source>
        <dbReference type="EMBL" id="KAK8207662.1"/>
    </source>
</evidence>
<sequence length="559" mass="61468">MLNINITKVSKPRTIAIAAPHPEVKPLSSTVAGQLLFLSRLPAILSFTLCPVSFAMLSFIFFVLSVGALVSALPVHDNQPNQHNYGQTEPYGNHTSYSGKTVYYDWDVSWVTAAPAGVARPMIGINGQWPCPQLDVNLGDRVVVNVHNSLGNESTSIHWHGLHLRGANEMDGVAGTTQCPIAPGQTMTYEWLANQTGTYWYHSHDATQYPDGLWGPLIIHDPNPPFEFDEEITMTLSDFYNEQMPDLIHQYESHAGEAKDGTPTPSGGALLNSAKNVSIPMKPGKTYLVHIICPAGYSGVAWIFEGHDMTTVEVDGTYIKPTNTNAGGNLARVAPGQRQSVLISTKNDTSTNYAIWASLDVNILFIDKGIIPPPANYNTNVTAWFVYNESAPLPDPPVFHELGNPNFYDDINYEPLDDQPVLGPVDHQIVMNTQSANISGISRFTINNYTYLGASVPSLYSALTVDESDITNPAIYGDVIPFVFKYGEIVEIVINNYHENLHPWHLHGHNFQVLERTLPDTGAWPGTTNSSSAPVIRDTIMLQPQAYAVIRFKADNPDK</sequence>
<protein>
    <submittedName>
        <fullName evidence="1">Uncharacterized protein</fullName>
    </submittedName>
</protein>
<gene>
    <name evidence="1" type="ORF">M8818_004316</name>
</gene>
<dbReference type="Proteomes" id="UP001320706">
    <property type="component" value="Unassembled WGS sequence"/>
</dbReference>
<comment type="caution">
    <text evidence="1">The sequence shown here is derived from an EMBL/GenBank/DDBJ whole genome shotgun (WGS) entry which is preliminary data.</text>
</comment>
<organism evidence="1 2">
    <name type="scientific">Zalaria obscura</name>
    <dbReference type="NCBI Taxonomy" id="2024903"/>
    <lineage>
        <taxon>Eukaryota</taxon>
        <taxon>Fungi</taxon>
        <taxon>Dikarya</taxon>
        <taxon>Ascomycota</taxon>
        <taxon>Pezizomycotina</taxon>
        <taxon>Dothideomycetes</taxon>
        <taxon>Dothideomycetidae</taxon>
        <taxon>Dothideales</taxon>
        <taxon>Zalariaceae</taxon>
        <taxon>Zalaria</taxon>
    </lineage>
</organism>
<reference evidence="1" key="1">
    <citation type="submission" date="2024-02" db="EMBL/GenBank/DDBJ databases">
        <title>Metagenome Assembled Genome of Zalaria obscura JY119.</title>
        <authorList>
            <person name="Vighnesh L."/>
            <person name="Jagadeeshwari U."/>
            <person name="Venkata Ramana C."/>
            <person name="Sasikala C."/>
        </authorList>
    </citation>
    <scope>NUCLEOTIDE SEQUENCE</scope>
    <source>
        <strain evidence="1">JY119</strain>
    </source>
</reference>
<name>A0ACC3SFE9_9PEZI</name>